<keyword evidence="2" id="KW-1185">Reference proteome</keyword>
<comment type="caution">
    <text evidence="1">The sequence shown here is derived from an EMBL/GenBank/DDBJ whole genome shotgun (WGS) entry which is preliminary data.</text>
</comment>
<evidence type="ECO:0000313" key="2">
    <source>
        <dbReference type="Proteomes" id="UP000241158"/>
    </source>
</evidence>
<protein>
    <submittedName>
        <fullName evidence="1">Uncharacterized protein</fullName>
    </submittedName>
</protein>
<reference evidence="2" key="1">
    <citation type="submission" date="2017-11" db="EMBL/GenBank/DDBJ databases">
        <authorList>
            <person name="Kuznetsova I."/>
            <person name="Sazanova A."/>
            <person name="Chirak E."/>
            <person name="Safronova V."/>
            <person name="Willems A."/>
        </authorList>
    </citation>
    <scope>NUCLEOTIDE SEQUENCE [LARGE SCALE GENOMIC DNA]</scope>
    <source>
        <strain evidence="2">PEPV15</strain>
    </source>
</reference>
<name>A0A2P7B1X4_9HYPH</name>
<sequence>MSFPFVARLKFNRCIGQNPGSNAVNLSVLEVRVNHDFRMMMLELLVPPLIPRTPSMLTFNIGITAEALKFG</sequence>
<dbReference type="AlphaFoldDB" id="A0A2P7B1X4"/>
<dbReference type="EMBL" id="PGGN01000001">
    <property type="protein sequence ID" value="PSH60476.1"/>
    <property type="molecule type" value="Genomic_DNA"/>
</dbReference>
<evidence type="ECO:0000313" key="1">
    <source>
        <dbReference type="EMBL" id="PSH60476.1"/>
    </source>
</evidence>
<gene>
    <name evidence="1" type="ORF">CU100_07325</name>
</gene>
<organism evidence="1 2">
    <name type="scientific">Phyllobacterium endophyticum</name>
    <dbReference type="NCBI Taxonomy" id="1149773"/>
    <lineage>
        <taxon>Bacteria</taxon>
        <taxon>Pseudomonadati</taxon>
        <taxon>Pseudomonadota</taxon>
        <taxon>Alphaproteobacteria</taxon>
        <taxon>Hyphomicrobiales</taxon>
        <taxon>Phyllobacteriaceae</taxon>
        <taxon>Phyllobacterium</taxon>
    </lineage>
</organism>
<accession>A0A2P7B1X4</accession>
<dbReference type="Proteomes" id="UP000241158">
    <property type="component" value="Unassembled WGS sequence"/>
</dbReference>
<proteinExistence type="predicted"/>